<dbReference type="InterPro" id="IPR058912">
    <property type="entry name" value="HTH_animal"/>
</dbReference>
<dbReference type="Pfam" id="PF26215">
    <property type="entry name" value="HTH_animal"/>
    <property type="match status" value="1"/>
</dbReference>
<comment type="caution">
    <text evidence="3">The sequence shown here is derived from an EMBL/GenBank/DDBJ whole genome shotgun (WGS) entry which is preliminary data.</text>
</comment>
<dbReference type="PANTHER" id="PTHR21301">
    <property type="entry name" value="REVERSE TRANSCRIPTASE"/>
    <property type="match status" value="1"/>
</dbReference>
<keyword evidence="4" id="KW-1185">Reference proteome</keyword>
<feature type="region of interest" description="Disordered" evidence="1">
    <location>
        <begin position="13"/>
        <end position="32"/>
    </location>
</feature>
<reference evidence="3 4" key="1">
    <citation type="journal article" date="2023" name="Sci. Data">
        <title>Genome assembly of the Korean intertidal mud-creeper Batillaria attramentaria.</title>
        <authorList>
            <person name="Patra A.K."/>
            <person name="Ho P.T."/>
            <person name="Jun S."/>
            <person name="Lee S.J."/>
            <person name="Kim Y."/>
            <person name="Won Y.J."/>
        </authorList>
    </citation>
    <scope>NUCLEOTIDE SEQUENCE [LARGE SCALE GENOMIC DNA]</scope>
    <source>
        <strain evidence="3">Wonlab-2016</strain>
    </source>
</reference>
<dbReference type="EMBL" id="JACVVK020000246">
    <property type="protein sequence ID" value="KAK7482358.1"/>
    <property type="molecule type" value="Genomic_DNA"/>
</dbReference>
<evidence type="ECO:0000313" key="4">
    <source>
        <dbReference type="Proteomes" id="UP001519460"/>
    </source>
</evidence>
<dbReference type="PANTHER" id="PTHR21301:SF12">
    <property type="match status" value="1"/>
</dbReference>
<name>A0ABD0K5J1_9CAEN</name>
<sequence>MCHGASALAILQRPTHGHHTKRSRGSLPTQKKPGRYWDDGIMFVQASDETMHQFFEQANARTEGIKFTYEICRDQATFLDLAIFKGNRFQATGHLDVKMYRQPTETFQYLYRNSCHPQTAFGGLVKGEMRSICRNCSNPKDRDQQIQLFHEKLRARGYTQKELTTARRPIVTQPRPLLLEEKNREKKKTSPPPLVMTTTFNPRIKGLTKALRKHWKTIMNDPECKEIFTTNGPMVAYKRPKNLGDTLISSKLRPK</sequence>
<evidence type="ECO:0000259" key="2">
    <source>
        <dbReference type="Pfam" id="PF26215"/>
    </source>
</evidence>
<feature type="compositionally biased region" description="Basic residues" evidence="1">
    <location>
        <begin position="15"/>
        <end position="24"/>
    </location>
</feature>
<dbReference type="Proteomes" id="UP001519460">
    <property type="component" value="Unassembled WGS sequence"/>
</dbReference>
<proteinExistence type="predicted"/>
<evidence type="ECO:0000313" key="3">
    <source>
        <dbReference type="EMBL" id="KAK7482358.1"/>
    </source>
</evidence>
<dbReference type="AlphaFoldDB" id="A0ABD0K5J1"/>
<gene>
    <name evidence="3" type="ORF">BaRGS_00026377</name>
</gene>
<organism evidence="3 4">
    <name type="scientific">Batillaria attramentaria</name>
    <dbReference type="NCBI Taxonomy" id="370345"/>
    <lineage>
        <taxon>Eukaryota</taxon>
        <taxon>Metazoa</taxon>
        <taxon>Spiralia</taxon>
        <taxon>Lophotrochozoa</taxon>
        <taxon>Mollusca</taxon>
        <taxon>Gastropoda</taxon>
        <taxon>Caenogastropoda</taxon>
        <taxon>Sorbeoconcha</taxon>
        <taxon>Cerithioidea</taxon>
        <taxon>Batillariidae</taxon>
        <taxon>Batillaria</taxon>
    </lineage>
</organism>
<feature type="domain" description="Helix-turn-helix" evidence="2">
    <location>
        <begin position="108"/>
        <end position="164"/>
    </location>
</feature>
<protein>
    <recommendedName>
        <fullName evidence="2">Helix-turn-helix domain-containing protein</fullName>
    </recommendedName>
</protein>
<evidence type="ECO:0000256" key="1">
    <source>
        <dbReference type="SAM" id="MobiDB-lite"/>
    </source>
</evidence>
<accession>A0ABD0K5J1</accession>